<evidence type="ECO:0000313" key="2">
    <source>
        <dbReference type="EMBL" id="ORY13409.1"/>
    </source>
</evidence>
<proteinExistence type="predicted"/>
<protein>
    <recommendedName>
        <fullName evidence="1">Ubiquitin-like domain-containing protein</fullName>
    </recommendedName>
</protein>
<dbReference type="InterPro" id="IPR054464">
    <property type="entry name" value="ULD_fung"/>
</dbReference>
<dbReference type="Proteomes" id="UP000193144">
    <property type="component" value="Unassembled WGS sequence"/>
</dbReference>
<dbReference type="STRING" id="1231657.A0A1Y1ZT24"/>
<accession>A0A1Y1ZT24</accession>
<organism evidence="2 3">
    <name type="scientific">Clohesyomyces aquaticus</name>
    <dbReference type="NCBI Taxonomy" id="1231657"/>
    <lineage>
        <taxon>Eukaryota</taxon>
        <taxon>Fungi</taxon>
        <taxon>Dikarya</taxon>
        <taxon>Ascomycota</taxon>
        <taxon>Pezizomycotina</taxon>
        <taxon>Dothideomycetes</taxon>
        <taxon>Pleosporomycetidae</taxon>
        <taxon>Pleosporales</taxon>
        <taxon>Lindgomycetaceae</taxon>
        <taxon>Clohesyomyces</taxon>
    </lineage>
</organism>
<dbReference type="PANTHER" id="PTHR38886">
    <property type="entry name" value="SESA DOMAIN-CONTAINING PROTEIN"/>
    <property type="match status" value="1"/>
</dbReference>
<dbReference type="EMBL" id="MCFA01000042">
    <property type="protein sequence ID" value="ORY13409.1"/>
    <property type="molecule type" value="Genomic_DNA"/>
</dbReference>
<evidence type="ECO:0000259" key="1">
    <source>
        <dbReference type="Pfam" id="PF22893"/>
    </source>
</evidence>
<gene>
    <name evidence="2" type="ORF">BCR34DRAFT_613410</name>
</gene>
<dbReference type="PANTHER" id="PTHR38886:SF1">
    <property type="entry name" value="NACHT-NTPASE AND P-LOOP NTPASES N-TERMINAL DOMAIN-CONTAINING PROTEIN"/>
    <property type="match status" value="1"/>
</dbReference>
<comment type="caution">
    <text evidence="2">The sequence shown here is derived from an EMBL/GenBank/DDBJ whole genome shotgun (WGS) entry which is preliminary data.</text>
</comment>
<sequence>MPVPAFGFSTGDFVALANLLYKVGKAVDIASEDFEEFRETQNELSLFKDSLSLLEQTIEAGTPVTREEDVKRLKSVLDEGQKHLRKFDAFIAKYTTGSVEKDGVKSIVTFWKRVPYTLQAMQGVSQEEQKCSDRLAVHLQNDTEEVKLHISTALDEPWDQKPIQLQDAIGRRYPMPLEVCKSFQGLMAFLKYAFQESPVLPAVLKETIWLFTPSATSKKRWYLIDEDWDGVVRPGMQLGMSFVGDQQDGEEPADEEPEELIDLDKGNVRFQTPLPHWSTYPEDTEFESPQVFTPFTSVASLWQYRD</sequence>
<feature type="domain" description="Ubiquitin-like" evidence="1">
    <location>
        <begin position="159"/>
        <end position="243"/>
    </location>
</feature>
<dbReference type="AlphaFoldDB" id="A0A1Y1ZT24"/>
<evidence type="ECO:0000313" key="3">
    <source>
        <dbReference type="Proteomes" id="UP000193144"/>
    </source>
</evidence>
<name>A0A1Y1ZT24_9PLEO</name>
<dbReference type="Pfam" id="PF22893">
    <property type="entry name" value="ULD_2"/>
    <property type="match status" value="1"/>
</dbReference>
<reference evidence="2 3" key="1">
    <citation type="submission" date="2016-07" db="EMBL/GenBank/DDBJ databases">
        <title>Pervasive Adenine N6-methylation of Active Genes in Fungi.</title>
        <authorList>
            <consortium name="DOE Joint Genome Institute"/>
            <person name="Mondo S.J."/>
            <person name="Dannebaum R.O."/>
            <person name="Kuo R.C."/>
            <person name="Labutti K."/>
            <person name="Haridas S."/>
            <person name="Kuo A."/>
            <person name="Salamov A."/>
            <person name="Ahrendt S.R."/>
            <person name="Lipzen A."/>
            <person name="Sullivan W."/>
            <person name="Andreopoulos W.B."/>
            <person name="Clum A."/>
            <person name="Lindquist E."/>
            <person name="Daum C."/>
            <person name="Ramamoorthy G.K."/>
            <person name="Gryganskyi A."/>
            <person name="Culley D."/>
            <person name="Magnuson J.K."/>
            <person name="James T.Y."/>
            <person name="O'Malley M.A."/>
            <person name="Stajich J.E."/>
            <person name="Spatafora J.W."/>
            <person name="Visel A."/>
            <person name="Grigoriev I.V."/>
        </authorList>
    </citation>
    <scope>NUCLEOTIDE SEQUENCE [LARGE SCALE GENOMIC DNA]</scope>
    <source>
        <strain evidence="2 3">CBS 115471</strain>
    </source>
</reference>
<dbReference type="OrthoDB" id="3045089at2759"/>
<keyword evidence="3" id="KW-1185">Reference proteome</keyword>